<evidence type="ECO:0000259" key="1">
    <source>
        <dbReference type="Pfam" id="PF04717"/>
    </source>
</evidence>
<dbReference type="InterPro" id="IPR006531">
    <property type="entry name" value="Gp5/Vgr_OB"/>
</dbReference>
<dbReference type="Gene3D" id="2.40.50.230">
    <property type="entry name" value="Gp5 N-terminal domain"/>
    <property type="match status" value="1"/>
</dbReference>
<keyword evidence="3" id="KW-1185">Reference proteome</keyword>
<name>A0ABU9PUI0_9BURK</name>
<accession>A0ABU9PUI0</accession>
<dbReference type="Gene3D" id="6.20.150.10">
    <property type="match status" value="1"/>
</dbReference>
<gene>
    <name evidence="2" type="ORF">V8G57_09640</name>
</gene>
<organism evidence="2 3">
    <name type="scientific">Collimonas rhizosphaerae</name>
    <dbReference type="NCBI Taxonomy" id="3126357"/>
    <lineage>
        <taxon>Bacteria</taxon>
        <taxon>Pseudomonadati</taxon>
        <taxon>Pseudomonadota</taxon>
        <taxon>Betaproteobacteria</taxon>
        <taxon>Burkholderiales</taxon>
        <taxon>Oxalobacteraceae</taxon>
        <taxon>Collimonas</taxon>
    </lineage>
</organism>
<dbReference type="InterPro" id="IPR013046">
    <property type="entry name" value="GpV/Gp45"/>
</dbReference>
<proteinExistence type="predicted"/>
<dbReference type="InterPro" id="IPR037026">
    <property type="entry name" value="Vgr_OB-fold_dom_sf"/>
</dbReference>
<dbReference type="RefSeq" id="WP_342829185.1">
    <property type="nucleotide sequence ID" value="NZ_JBANDC010000005.1"/>
</dbReference>
<dbReference type="NCBIfam" id="TIGR01644">
    <property type="entry name" value="phage_P2_V"/>
    <property type="match status" value="1"/>
</dbReference>
<reference evidence="2 3" key="1">
    <citation type="submission" date="2024-02" db="EMBL/GenBank/DDBJ databases">
        <title>Draft genome sequence of Collimonas sp. strain H4R21, an effective mineral-weathering bacterial strain isolated from the beech rhizosphere.</title>
        <authorList>
            <person name="Morin E."/>
            <person name="Uroz S."/>
            <person name="Leveau J.H.J."/>
            <person name="Kumar R."/>
            <person name="Rey M.W."/>
            <person name="Pham J."/>
        </authorList>
    </citation>
    <scope>NUCLEOTIDE SEQUENCE [LARGE SCALE GENOMIC DNA]</scope>
    <source>
        <strain evidence="2 3">H4R21</strain>
    </source>
</reference>
<protein>
    <submittedName>
        <fullName evidence="2">Phage baseplate assembly protein V</fullName>
    </submittedName>
</protein>
<dbReference type="Pfam" id="PF04717">
    <property type="entry name" value="Phage_base_V"/>
    <property type="match status" value="1"/>
</dbReference>
<feature type="domain" description="Gp5/Type VI secretion system Vgr protein OB-fold" evidence="1">
    <location>
        <begin position="19"/>
        <end position="84"/>
    </location>
</feature>
<evidence type="ECO:0000313" key="2">
    <source>
        <dbReference type="EMBL" id="MEM4987647.1"/>
    </source>
</evidence>
<evidence type="ECO:0000313" key="3">
    <source>
        <dbReference type="Proteomes" id="UP001495910"/>
    </source>
</evidence>
<dbReference type="Proteomes" id="UP001495910">
    <property type="component" value="Unassembled WGS sequence"/>
</dbReference>
<comment type="caution">
    <text evidence="2">The sequence shown here is derived from an EMBL/GenBank/DDBJ whole genome shotgun (WGS) entry which is preliminary data.</text>
</comment>
<sequence length="176" mass="19015">MTADYSELLRLLLNLIRFGTIADIDHDAQRVRVQVGKNTTTWRPWINMRAGDAQTWFPPSLGEQVIVLSPEGDFTQAAILPAIYSDKFKSPSSNPAYHTTRYSDGAIVQYDRESHTLSATLPDGTSVTAAPGLVTSNAEDTICTGNLTVKKNLTVEGFAALNAGMNVKASKAGINT</sequence>
<dbReference type="EMBL" id="JBANDC010000005">
    <property type="protein sequence ID" value="MEM4987647.1"/>
    <property type="molecule type" value="Genomic_DNA"/>
</dbReference>